<evidence type="ECO:0000313" key="1">
    <source>
        <dbReference type="Proteomes" id="UP000504627"/>
    </source>
</evidence>
<dbReference type="AlphaFoldDB" id="A0A7R5L6R0"/>
<dbReference type="RefSeq" id="XP_039246484.1">
    <property type="nucleotide sequence ID" value="XM_039390550.1"/>
</dbReference>
<accession>A0A7R5L6R0</accession>
<keyword evidence="1" id="KW-1185">Reference proteome</keyword>
<evidence type="ECO:0000313" key="2">
    <source>
        <dbReference type="RefSeq" id="XP_039246484.1"/>
    </source>
</evidence>
<dbReference type="Proteomes" id="UP000504627">
    <property type="component" value="Unplaced"/>
</dbReference>
<sequence length="69" mass="7662">IAGIIFQESHAGAVLKDSWGDPGNTFGLVQWDNAEANNIQNYNKLDTGTTHSYVNNVDARANFYKRIGY</sequence>
<protein>
    <submittedName>
        <fullName evidence="2">Lysozyme g-like</fullName>
    </submittedName>
</protein>
<proteinExistence type="predicted"/>
<name>A0A7R5L6R0_9PASS</name>
<gene>
    <name evidence="2" type="primary">LOC120325126</name>
</gene>
<feature type="non-terminal residue" evidence="2">
    <location>
        <position position="1"/>
    </location>
</feature>
<dbReference type="GeneID" id="120325126"/>
<organism evidence="1 2">
    <name type="scientific">Pipra filicauda</name>
    <name type="common">Wire-tailed manakin</name>
    <dbReference type="NCBI Taxonomy" id="649802"/>
    <lineage>
        <taxon>Eukaryota</taxon>
        <taxon>Metazoa</taxon>
        <taxon>Chordata</taxon>
        <taxon>Craniata</taxon>
        <taxon>Vertebrata</taxon>
        <taxon>Euteleostomi</taxon>
        <taxon>Archelosauria</taxon>
        <taxon>Archosauria</taxon>
        <taxon>Dinosauria</taxon>
        <taxon>Saurischia</taxon>
        <taxon>Theropoda</taxon>
        <taxon>Coelurosauria</taxon>
        <taxon>Aves</taxon>
        <taxon>Neognathae</taxon>
        <taxon>Neoaves</taxon>
        <taxon>Telluraves</taxon>
        <taxon>Australaves</taxon>
        <taxon>Passeriformes</taxon>
        <taxon>Pipridae</taxon>
        <taxon>Pipra</taxon>
    </lineage>
</organism>
<dbReference type="InParanoid" id="A0A7R5L6R0"/>
<dbReference type="Gene3D" id="1.10.530.10">
    <property type="match status" value="2"/>
</dbReference>
<reference evidence="2" key="1">
    <citation type="submission" date="2025-08" db="UniProtKB">
        <authorList>
            <consortium name="RefSeq"/>
        </authorList>
    </citation>
    <scope>IDENTIFICATION</scope>
    <source>
        <tissue evidence="2">Muscle</tissue>
    </source>
</reference>